<keyword evidence="2" id="KW-1185">Reference proteome</keyword>
<reference evidence="1" key="1">
    <citation type="submission" date="2024-12" db="EMBL/GenBank/DDBJ databases">
        <authorList>
            <person name="Wu N."/>
        </authorList>
    </citation>
    <scope>NUCLEOTIDE SEQUENCE</scope>
    <source>
        <strain evidence="1">P15</strain>
    </source>
</reference>
<evidence type="ECO:0000313" key="2">
    <source>
        <dbReference type="Proteomes" id="UP001631969"/>
    </source>
</evidence>
<evidence type="ECO:0000313" key="1">
    <source>
        <dbReference type="EMBL" id="MFM9330614.1"/>
    </source>
</evidence>
<accession>A0ACC7P4U7</accession>
<protein>
    <submittedName>
        <fullName evidence="1">S-layer homology domain-containing protein</fullName>
    </submittedName>
</protein>
<comment type="caution">
    <text evidence="1">The sequence shown here is derived from an EMBL/GenBank/DDBJ whole genome shotgun (WGS) entry which is preliminary data.</text>
</comment>
<organism evidence="1 2">
    <name type="scientific">Paenibacillus mesotrionivorans</name>
    <dbReference type="NCBI Taxonomy" id="3160968"/>
    <lineage>
        <taxon>Bacteria</taxon>
        <taxon>Bacillati</taxon>
        <taxon>Bacillota</taxon>
        <taxon>Bacilli</taxon>
        <taxon>Bacillales</taxon>
        <taxon>Paenibacillaceae</taxon>
        <taxon>Paenibacillus</taxon>
    </lineage>
</organism>
<proteinExistence type="predicted"/>
<name>A0ACC7P4U7_9BACL</name>
<sequence>MSKQASKWMSLLLLVSLAVTTVGGHLSVANAQADGTSLEKTSVLSSRGTGLYLDAQEHWAQAAIAEWSGYGVVQGYENGLFQPDAPVSRAEFAALIQNIVKYAEQGSNPFSDVQKDQWFYEAVVKLNKAGVMEGADGKANPQQHVTRQEAAVLAARAFHMEATGSRTAFADDAAIAPWAKGAVSVLASRSILQGQPDGTFRPNADLTRAEAVALFDQLLAKLYVQAGEYTGDTAGNVLVNAPGAVLRNANINGDLYIAPGVGDGEVTLDGVTVSGAVYVQGGGEHSIILHNAKVMGAVVVNKYDGKVRLLATGTTAVASTVLKSGALLVTDGLTGAGFQTVTITPGVPAGQSIKLDGSFGKVINQAPEAKITANGSIKEFVAEVNTQLSGDAKLEKVTQKEGVSATLNDKPISSGGPSGTVSGGPGGGGSNSGNPGSGNSGGGDSDGGSTVPVSNVTLDVEKVTLNVGQQKQLTATVSPANASNKAVTWRVSDDSADVVTVSAEGLVTANAPGTKNIEVTTANGGFKAVASVTVNQLALGVKVTAFTGSIVDSSAEIDGVLRENSSRVTVSETVYAFGHEHAFYSAITSHQPLLPTTVGHAVYAVITLVDGAGQPLTNTEGLNVTVNGATYHPQYGAGLADSYKQGSFLFLVQSGEPEAIQKYQLRFAQESVGEANLTLVYRPEGTPVLTDFNVEGEGSVGQTLTIRNIRFNQADHAVGRLSYAWYRSSSPQGPYVQIGSDDRYVVTPADADGYIVVTVTTDEQTASGSITGTPLKIAQLGDTSIIEAKAIGLRKVEVKFSKAVDPALAKLTLTKGDANIATRVFFSQEGTSAVLELVELKLTEGSYQVAFGGLPAGEMGIRTAAFMAKNEILTRIAFVTDGEHLAAANPVIVRLKAINQYGENASFPVSAYTVTAQSEVVPSLIKNIKRDRTGELRIYLDTSDDRIVLETDKIAVTVSHADSGTAVSKSFVKGFEPIASKVELGRVVYSNGGNTLEKAGESAVWDIIVYDQYGNLMPMEFSTGSTGGGLVQRTSAILTPYEQRLSVKVGDSNQDGFLDAQVTLNGNLDKSGEFKLNVYCGAAVGTTSFNVKAAKMVTKLELGEPATPIAAGDIEAYIPLKAFDADGNQLSVEELTYPENISRITLSASAASAAIVDFGPQKGMLKLYGFSGVPLTKIYVFAGIITPNVNETVTKEYVISKARIPDTIQVLTEPAPYLAAGAETSIKVSIYDQYGKLLKNFMNINHAGGVTDSYQNAAKLYRLAVTSTVSNGSVYFNNYDAPSAFEGNTAYYMGSDVSRVSGMERRFSSQWADPIGYASVRYALEVSTDGGATWSEITITQRRVNALDPSRELNYTVSPLGELFSAVASSTENDKGPKTIRQVPYSSSETLTLTEQLNPVESRLAREVVVTAKDTEGNTVAIPKLIKSLSPSDPSIVKTGLAGSTASSGGPQGRGYVLGNKAGTTSLDVTYMAVNGELRTEKAVVTVKDDPITVADFTATSTLRTNLNGNLGEDNVFTLFGLKVTDNYGRVYNSQMLQKYNYLFGITFSVKSIQLDSTSSGNHPQPVVIDQFGNIYNHSNARSFEITATTASGKSVTLYVTRQN</sequence>
<dbReference type="EMBL" id="JBJURJ010000014">
    <property type="protein sequence ID" value="MFM9330614.1"/>
    <property type="molecule type" value="Genomic_DNA"/>
</dbReference>
<gene>
    <name evidence="1" type="ORF">ACI1P1_20190</name>
</gene>
<dbReference type="Proteomes" id="UP001631969">
    <property type="component" value="Unassembled WGS sequence"/>
</dbReference>